<dbReference type="PATRIC" id="fig|1245469.3.peg.3113"/>
<dbReference type="OrthoDB" id="9813911at2"/>
<evidence type="ECO:0000313" key="3">
    <source>
        <dbReference type="Proteomes" id="UP000011841"/>
    </source>
</evidence>
<dbReference type="KEGG" id="aol:S58_30460"/>
<name>M4Z7I4_9BRAD</name>
<evidence type="ECO:0000256" key="1">
    <source>
        <dbReference type="SAM" id="Phobius"/>
    </source>
</evidence>
<dbReference type="EMBL" id="AP012603">
    <property type="protein sequence ID" value="BAM89046.1"/>
    <property type="molecule type" value="Genomic_DNA"/>
</dbReference>
<feature type="transmembrane region" description="Helical" evidence="1">
    <location>
        <begin position="51"/>
        <end position="70"/>
    </location>
</feature>
<organism evidence="2 3">
    <name type="scientific">Bradyrhizobium oligotrophicum S58</name>
    <dbReference type="NCBI Taxonomy" id="1245469"/>
    <lineage>
        <taxon>Bacteria</taxon>
        <taxon>Pseudomonadati</taxon>
        <taxon>Pseudomonadota</taxon>
        <taxon>Alphaproteobacteria</taxon>
        <taxon>Hyphomicrobiales</taxon>
        <taxon>Nitrobacteraceae</taxon>
        <taxon>Bradyrhizobium</taxon>
    </lineage>
</organism>
<gene>
    <name evidence="2" type="ORF">S58_30460</name>
</gene>
<evidence type="ECO:0000313" key="2">
    <source>
        <dbReference type="EMBL" id="BAM89046.1"/>
    </source>
</evidence>
<keyword evidence="3" id="KW-1185">Reference proteome</keyword>
<protein>
    <recommendedName>
        <fullName evidence="4">DUF4260 family protein</fullName>
    </recommendedName>
</protein>
<dbReference type="AlphaFoldDB" id="M4Z7I4"/>
<dbReference type="Proteomes" id="UP000011841">
    <property type="component" value="Chromosome"/>
</dbReference>
<dbReference type="Pfam" id="PF14079">
    <property type="entry name" value="DUF4260"/>
    <property type="match status" value="1"/>
</dbReference>
<dbReference type="STRING" id="1245469.S58_30460"/>
<keyword evidence="1" id="KW-1133">Transmembrane helix</keyword>
<dbReference type="eggNOG" id="ENOG5032SZF">
    <property type="taxonomic scope" value="Bacteria"/>
</dbReference>
<feature type="transmembrane region" description="Helical" evidence="1">
    <location>
        <begin position="27"/>
        <end position="45"/>
    </location>
</feature>
<evidence type="ECO:0008006" key="4">
    <source>
        <dbReference type="Google" id="ProtNLM"/>
    </source>
</evidence>
<dbReference type="RefSeq" id="WP_015666167.1">
    <property type="nucleotide sequence ID" value="NC_020453.1"/>
</dbReference>
<accession>M4Z7I4</accession>
<proteinExistence type="predicted"/>
<reference evidence="2 3" key="1">
    <citation type="journal article" date="2013" name="Appl. Environ. Microbiol.">
        <title>Genome analysis suggests that the soil oligotrophic bacterium Agromonas oligotrophica (Bradyrhizobium oligotrophicum) is a nitrogen-fixing symbiont of Aeschynomene indica.</title>
        <authorList>
            <person name="Okubo T."/>
            <person name="Fukushima S."/>
            <person name="Itakura M."/>
            <person name="Oshima K."/>
            <person name="Longtonglang A."/>
            <person name="Teaumroong N."/>
            <person name="Mitsui H."/>
            <person name="Hattori M."/>
            <person name="Hattori R."/>
            <person name="Hattori T."/>
            <person name="Minamisawa K."/>
        </authorList>
    </citation>
    <scope>NUCLEOTIDE SEQUENCE [LARGE SCALE GENOMIC DNA]</scope>
    <source>
        <strain evidence="2 3">S58</strain>
    </source>
</reference>
<keyword evidence="1" id="KW-0812">Transmembrane</keyword>
<dbReference type="HOGENOM" id="CLU_144225_0_0_5"/>
<dbReference type="GeneID" id="301816911"/>
<dbReference type="InterPro" id="IPR025356">
    <property type="entry name" value="DUF4260"/>
</dbReference>
<keyword evidence="1" id="KW-0472">Membrane</keyword>
<sequence>MDMAAQPDLVTEPLGASRGAVMGGVRLLLRLEGLVLAAAAVAFYAHQGGSWWLFAALFLAPDVSFAAYLAGPRLGAVVYNAVHSTLAPAALLAIGLAAGQPLVVEIATIWLAHIGVDRLAGYGLKYVDGFGFTHLGRIGRDAAR</sequence>